<dbReference type="EMBL" id="NEVK01000007">
    <property type="protein sequence ID" value="OZI17092.1"/>
    <property type="molecule type" value="Genomic_DNA"/>
</dbReference>
<dbReference type="InterPro" id="IPR042100">
    <property type="entry name" value="Bug_dom1"/>
</dbReference>
<dbReference type="RefSeq" id="WP_094797204.1">
    <property type="nucleotide sequence ID" value="NZ_NEVK01000007.1"/>
</dbReference>
<dbReference type="PANTHER" id="PTHR42928:SF5">
    <property type="entry name" value="BLR1237 PROTEIN"/>
    <property type="match status" value="1"/>
</dbReference>
<evidence type="ECO:0000313" key="3">
    <source>
        <dbReference type="Proteomes" id="UP000216947"/>
    </source>
</evidence>
<organism evidence="2 3">
    <name type="scientific">Bordetella genomosp. 7</name>
    <dbReference type="NCBI Taxonomy" id="1416805"/>
    <lineage>
        <taxon>Bacteria</taxon>
        <taxon>Pseudomonadati</taxon>
        <taxon>Pseudomonadota</taxon>
        <taxon>Betaproteobacteria</taxon>
        <taxon>Burkholderiales</taxon>
        <taxon>Alcaligenaceae</taxon>
        <taxon>Bordetella</taxon>
    </lineage>
</organism>
<keyword evidence="3" id="KW-1185">Reference proteome</keyword>
<dbReference type="Proteomes" id="UP000216947">
    <property type="component" value="Unassembled WGS sequence"/>
</dbReference>
<gene>
    <name evidence="2" type="ORF">CAL19_14680</name>
</gene>
<dbReference type="PANTHER" id="PTHR42928">
    <property type="entry name" value="TRICARBOXYLATE-BINDING PROTEIN"/>
    <property type="match status" value="1"/>
</dbReference>
<sequence>MLILRAYYFRTMARCAAAGSAHTRTAWRSYLQRLKGEVSMSGKCPQASHPHAVNGLRRSFLKQLAAVGAVPLGLGMNSRLFAGESTSYPSRPLRMVHAFSPGSGTDTTGRILAEGLGRILQQSVVVENKPGASMMIGTSYAAKQPADGHTLVMVTLDSMGLNPFLYKNIAYRTSDFDPITLVGEIPLILFGPPGSPYEAFGDLAKASAGGTVFSNGTWGHGSVGHLVSAMIADQTPLRFQYVPFQGAAPAYQAAMGGHVELAMGSPQAVIQAVRAGKARAYAVGGDTRLEALPDVPTFKELGYPELKAMQWHGLSARAGGDQRIIDTLYAGCDQIFNDPDMSEKVRRVGYTKIDGRPPAAFAQYMAEQTALWGEVVKRAVTPMDG</sequence>
<evidence type="ECO:0000313" key="2">
    <source>
        <dbReference type="EMBL" id="OZI17092.1"/>
    </source>
</evidence>
<proteinExistence type="inferred from homology"/>
<dbReference type="SUPFAM" id="SSF53850">
    <property type="entry name" value="Periplasmic binding protein-like II"/>
    <property type="match status" value="1"/>
</dbReference>
<dbReference type="Gene3D" id="3.40.190.150">
    <property type="entry name" value="Bordetella uptake gene, domain 1"/>
    <property type="match status" value="1"/>
</dbReference>
<comment type="similarity">
    <text evidence="1">Belongs to the UPF0065 (bug) family.</text>
</comment>
<dbReference type="CDD" id="cd07012">
    <property type="entry name" value="PBP2_Bug_TTT"/>
    <property type="match status" value="1"/>
</dbReference>
<evidence type="ECO:0008006" key="4">
    <source>
        <dbReference type="Google" id="ProtNLM"/>
    </source>
</evidence>
<dbReference type="Gene3D" id="3.40.190.10">
    <property type="entry name" value="Periplasmic binding protein-like II"/>
    <property type="match status" value="1"/>
</dbReference>
<reference evidence="3" key="1">
    <citation type="submission" date="2017-05" db="EMBL/GenBank/DDBJ databases">
        <title>Complete and WGS of Bordetella genogroups.</title>
        <authorList>
            <person name="Spilker T."/>
            <person name="Lipuma J."/>
        </authorList>
    </citation>
    <scope>NUCLEOTIDE SEQUENCE [LARGE SCALE GENOMIC DNA]</scope>
    <source>
        <strain evidence="3">AU18089</strain>
    </source>
</reference>
<name>A0A261QXI1_9BORD</name>
<evidence type="ECO:0000256" key="1">
    <source>
        <dbReference type="ARBA" id="ARBA00006987"/>
    </source>
</evidence>
<comment type="caution">
    <text evidence="2">The sequence shown here is derived from an EMBL/GenBank/DDBJ whole genome shotgun (WGS) entry which is preliminary data.</text>
</comment>
<protein>
    <recommendedName>
        <fullName evidence="4">ABC transporter substrate-binding protein</fullName>
    </recommendedName>
</protein>
<accession>A0A261QXI1</accession>
<dbReference type="Pfam" id="PF03401">
    <property type="entry name" value="TctC"/>
    <property type="match status" value="1"/>
</dbReference>
<dbReference type="InterPro" id="IPR005064">
    <property type="entry name" value="BUG"/>
</dbReference>
<dbReference type="AlphaFoldDB" id="A0A261QXI1"/>